<keyword evidence="5" id="KW-0808">Transferase</keyword>
<evidence type="ECO:0000313" key="11">
    <source>
        <dbReference type="EMBL" id="SHO80381.1"/>
    </source>
</evidence>
<dbReference type="GO" id="GO:0006777">
    <property type="term" value="P:Mo-molybdopterin cofactor biosynthetic process"/>
    <property type="evidence" value="ECO:0007669"/>
    <property type="project" value="UniProtKB-KW"/>
</dbReference>
<dbReference type="PANTHER" id="PTHR10192:SF5">
    <property type="entry name" value="GEPHYRIN"/>
    <property type="match status" value="1"/>
</dbReference>
<dbReference type="GO" id="GO:0005829">
    <property type="term" value="C:cytosol"/>
    <property type="evidence" value="ECO:0007669"/>
    <property type="project" value="TreeGrafter"/>
</dbReference>
<accession>A0A1W1EHP2</accession>
<dbReference type="InterPro" id="IPR036425">
    <property type="entry name" value="MoaB/Mog-like_dom_sf"/>
</dbReference>
<dbReference type="SUPFAM" id="SSF63882">
    <property type="entry name" value="MoeA N-terminal region -like"/>
    <property type="match status" value="1"/>
</dbReference>
<dbReference type="Pfam" id="PF00994">
    <property type="entry name" value="MoCF_biosynth"/>
    <property type="match status" value="1"/>
</dbReference>
<dbReference type="FunFam" id="3.40.980.10:FF:000004">
    <property type="entry name" value="Molybdopterin molybdenumtransferase"/>
    <property type="match status" value="1"/>
</dbReference>
<dbReference type="EC" id="2.10.1.1" evidence="3"/>
<dbReference type="CDD" id="cd00887">
    <property type="entry name" value="MoeA"/>
    <property type="match status" value="1"/>
</dbReference>
<name>A0A1W1EHP2_9ZZZZ</name>
<dbReference type="InterPro" id="IPR005110">
    <property type="entry name" value="MoeA_linker/N"/>
</dbReference>
<proteinExistence type="predicted"/>
<sequence length="406" mass="44886">MAISIVDALDKIYQEVGVLDTQVVPLEDSLGRVIAKDYKASFNLPRFDNSAMDGYAIKLNDSAKRVNMIDVIYAGDTPKTTLRESTTIKIMTGAPIPKGCEAIVPRENVIVDDNIIKLPSGVKENAHIRREGEDIKAGKVFISKGERITPYSTALLSSQGITHIEVYRKVRVAIFSTGDELRPYYEKIEAHQLYNSNAPTFISRAKSLGCETIYINASGDKIEDIQIAITQALKSDIIITSGGVSVGDKDFTKEAFTQMGMEIFFEKIDIKPGKPTTFGKINDSFVVNLPGNPLASMVNFEMFIKPIILKLQGDNSHYHGVIETRLDKEYNIKSGKFSVILGKFDGINFYPLLKQAPGMVSPLQDSDAMMVVSPKISRLTSSKAIKIIPIKMLFNSNVNSNFIVEE</sequence>
<dbReference type="Gene3D" id="3.40.980.10">
    <property type="entry name" value="MoaB/Mog-like domain"/>
    <property type="match status" value="1"/>
</dbReference>
<evidence type="ECO:0000256" key="9">
    <source>
        <dbReference type="ARBA" id="ARBA00047317"/>
    </source>
</evidence>
<dbReference type="NCBIfam" id="TIGR00177">
    <property type="entry name" value="molyb_syn"/>
    <property type="match status" value="1"/>
</dbReference>
<dbReference type="Gene3D" id="2.40.340.10">
    <property type="entry name" value="MoeA, C-terminal, domain IV"/>
    <property type="match status" value="1"/>
</dbReference>
<dbReference type="SMART" id="SM00852">
    <property type="entry name" value="MoCF_biosynth"/>
    <property type="match status" value="1"/>
</dbReference>
<dbReference type="InterPro" id="IPR036688">
    <property type="entry name" value="MoeA_C_domain_IV_sf"/>
</dbReference>
<dbReference type="EMBL" id="FRYL01000006">
    <property type="protein sequence ID" value="SHO80381.1"/>
    <property type="molecule type" value="Genomic_DNA"/>
</dbReference>
<dbReference type="Gene3D" id="3.90.105.10">
    <property type="entry name" value="Molybdopterin biosynthesis moea protein, domain 2"/>
    <property type="match status" value="1"/>
</dbReference>
<dbReference type="InterPro" id="IPR036135">
    <property type="entry name" value="MoeA_linker/N_sf"/>
</dbReference>
<evidence type="ECO:0000256" key="7">
    <source>
        <dbReference type="ARBA" id="ARBA00022842"/>
    </source>
</evidence>
<dbReference type="GO" id="GO:0061599">
    <property type="term" value="F:molybdopterin molybdotransferase activity"/>
    <property type="evidence" value="ECO:0007669"/>
    <property type="project" value="UniProtKB-EC"/>
</dbReference>
<dbReference type="SUPFAM" id="SSF53218">
    <property type="entry name" value="Molybdenum cofactor biosynthesis proteins"/>
    <property type="match status" value="1"/>
</dbReference>
<comment type="pathway">
    <text evidence="2">Cofactor biosynthesis; molybdopterin biosynthesis.</text>
</comment>
<dbReference type="InterPro" id="IPR001453">
    <property type="entry name" value="MoaB/Mog_dom"/>
</dbReference>
<evidence type="ECO:0000256" key="6">
    <source>
        <dbReference type="ARBA" id="ARBA00022723"/>
    </source>
</evidence>
<evidence type="ECO:0000256" key="4">
    <source>
        <dbReference type="ARBA" id="ARBA00022505"/>
    </source>
</evidence>
<protein>
    <recommendedName>
        <fullName evidence="3">molybdopterin molybdotransferase</fullName>
        <ecNumber evidence="3">2.10.1.1</ecNumber>
    </recommendedName>
</protein>
<dbReference type="AlphaFoldDB" id="A0A1W1EHP2"/>
<feature type="domain" description="MoaB/Mog" evidence="10">
    <location>
        <begin position="173"/>
        <end position="310"/>
    </location>
</feature>
<evidence type="ECO:0000256" key="1">
    <source>
        <dbReference type="ARBA" id="ARBA00001946"/>
    </source>
</evidence>
<comment type="cofactor">
    <cofactor evidence="1">
        <name>Mg(2+)</name>
        <dbReference type="ChEBI" id="CHEBI:18420"/>
    </cofactor>
</comment>
<dbReference type="PANTHER" id="PTHR10192">
    <property type="entry name" value="MOLYBDOPTERIN BIOSYNTHESIS PROTEIN"/>
    <property type="match status" value="1"/>
</dbReference>
<keyword evidence="7" id="KW-0460">Magnesium</keyword>
<dbReference type="Pfam" id="PF03453">
    <property type="entry name" value="MoeA_N"/>
    <property type="match status" value="1"/>
</dbReference>
<evidence type="ECO:0000256" key="2">
    <source>
        <dbReference type="ARBA" id="ARBA00005046"/>
    </source>
</evidence>
<keyword evidence="6" id="KW-0479">Metal-binding</keyword>
<keyword evidence="8" id="KW-0501">Molybdenum cofactor biosynthesis</keyword>
<evidence type="ECO:0000256" key="3">
    <source>
        <dbReference type="ARBA" id="ARBA00013269"/>
    </source>
</evidence>
<organism evidence="11">
    <name type="scientific">hydrothermal vent metagenome</name>
    <dbReference type="NCBI Taxonomy" id="652676"/>
    <lineage>
        <taxon>unclassified sequences</taxon>
        <taxon>metagenomes</taxon>
        <taxon>ecological metagenomes</taxon>
    </lineage>
</organism>
<reference evidence="11" key="1">
    <citation type="submission" date="2016-10" db="EMBL/GenBank/DDBJ databases">
        <authorList>
            <person name="de Groot N.N."/>
        </authorList>
    </citation>
    <scope>NUCLEOTIDE SEQUENCE</scope>
</reference>
<dbReference type="Gene3D" id="2.170.190.11">
    <property type="entry name" value="Molybdopterin biosynthesis moea protein, domain 3"/>
    <property type="match status" value="1"/>
</dbReference>
<evidence type="ECO:0000256" key="5">
    <source>
        <dbReference type="ARBA" id="ARBA00022679"/>
    </source>
</evidence>
<dbReference type="InterPro" id="IPR038987">
    <property type="entry name" value="MoeA-like"/>
</dbReference>
<comment type="catalytic activity">
    <reaction evidence="9">
        <text>adenylyl-molybdopterin + molybdate = Mo-molybdopterin + AMP + H(+)</text>
        <dbReference type="Rhea" id="RHEA:35047"/>
        <dbReference type="ChEBI" id="CHEBI:15378"/>
        <dbReference type="ChEBI" id="CHEBI:36264"/>
        <dbReference type="ChEBI" id="CHEBI:62727"/>
        <dbReference type="ChEBI" id="CHEBI:71302"/>
        <dbReference type="ChEBI" id="CHEBI:456215"/>
        <dbReference type="EC" id="2.10.1.1"/>
    </reaction>
</comment>
<dbReference type="GO" id="GO:0046872">
    <property type="term" value="F:metal ion binding"/>
    <property type="evidence" value="ECO:0007669"/>
    <property type="project" value="UniProtKB-KW"/>
</dbReference>
<evidence type="ECO:0000259" key="10">
    <source>
        <dbReference type="SMART" id="SM00852"/>
    </source>
</evidence>
<keyword evidence="4" id="KW-0500">Molybdenum</keyword>
<gene>
    <name evidence="11" type="ORF">MNB_SV-15-1155</name>
</gene>
<evidence type="ECO:0000256" key="8">
    <source>
        <dbReference type="ARBA" id="ARBA00023150"/>
    </source>
</evidence>